<dbReference type="Proteomes" id="UP001151760">
    <property type="component" value="Unassembled WGS sequence"/>
</dbReference>
<proteinExistence type="predicted"/>
<keyword evidence="2" id="KW-1185">Reference proteome</keyword>
<comment type="caution">
    <text evidence="1">The sequence shown here is derived from an EMBL/GenBank/DDBJ whole genome shotgun (WGS) entry which is preliminary data.</text>
</comment>
<organism evidence="1 2">
    <name type="scientific">Tanacetum coccineum</name>
    <dbReference type="NCBI Taxonomy" id="301880"/>
    <lineage>
        <taxon>Eukaryota</taxon>
        <taxon>Viridiplantae</taxon>
        <taxon>Streptophyta</taxon>
        <taxon>Embryophyta</taxon>
        <taxon>Tracheophyta</taxon>
        <taxon>Spermatophyta</taxon>
        <taxon>Magnoliopsida</taxon>
        <taxon>eudicotyledons</taxon>
        <taxon>Gunneridae</taxon>
        <taxon>Pentapetalae</taxon>
        <taxon>asterids</taxon>
        <taxon>campanulids</taxon>
        <taxon>Asterales</taxon>
        <taxon>Asteraceae</taxon>
        <taxon>Asteroideae</taxon>
        <taxon>Anthemideae</taxon>
        <taxon>Anthemidinae</taxon>
        <taxon>Tanacetum</taxon>
    </lineage>
</organism>
<sequence>MLRSVDKKLKLSKDKPALEDLQCFLEFQRRKLRVPRFSLISCDPRFISARLSLMPSENPPTQSKIFRNHKGMDPFWSNDFNSKFTDITLDISRWHFYHIFFISGIPSDINNSNITETKRFNSLKRKATTYIILTRVVAWNNVLIKSLTLIKWLELGTTFDSAAANVERAIMNALKIQYADVLTPLKDSIPKRLSARIVLCYDYNIKKSKASLGTQEFDMQVRLFDSDGERSVKPV</sequence>
<protein>
    <submittedName>
        <fullName evidence="1">Uncharacterized protein</fullName>
    </submittedName>
</protein>
<reference evidence="1" key="1">
    <citation type="journal article" date="2022" name="Int. J. Mol. Sci.">
        <title>Draft Genome of Tanacetum Coccineum: Genomic Comparison of Closely Related Tanacetum-Family Plants.</title>
        <authorList>
            <person name="Yamashiro T."/>
            <person name="Shiraishi A."/>
            <person name="Nakayama K."/>
            <person name="Satake H."/>
        </authorList>
    </citation>
    <scope>NUCLEOTIDE SEQUENCE</scope>
</reference>
<accession>A0ABQ4ZHY4</accession>
<evidence type="ECO:0000313" key="2">
    <source>
        <dbReference type="Proteomes" id="UP001151760"/>
    </source>
</evidence>
<name>A0ABQ4ZHY4_9ASTR</name>
<reference evidence="1" key="2">
    <citation type="submission" date="2022-01" db="EMBL/GenBank/DDBJ databases">
        <authorList>
            <person name="Yamashiro T."/>
            <person name="Shiraishi A."/>
            <person name="Satake H."/>
            <person name="Nakayama K."/>
        </authorList>
    </citation>
    <scope>NUCLEOTIDE SEQUENCE</scope>
</reference>
<evidence type="ECO:0000313" key="1">
    <source>
        <dbReference type="EMBL" id="GJS89432.1"/>
    </source>
</evidence>
<gene>
    <name evidence="1" type="ORF">Tco_0772068</name>
</gene>
<dbReference type="EMBL" id="BQNB010011349">
    <property type="protein sequence ID" value="GJS89432.1"/>
    <property type="molecule type" value="Genomic_DNA"/>
</dbReference>